<accession>A0A833HL14</accession>
<evidence type="ECO:0000313" key="1">
    <source>
        <dbReference type="EMBL" id="KAB3524772.1"/>
    </source>
</evidence>
<dbReference type="RefSeq" id="WP_151867315.1">
    <property type="nucleotide sequence ID" value="NZ_WBZB01000078.1"/>
</dbReference>
<name>A0A833HL14_9FIRM</name>
<organism evidence="1 2">
    <name type="scientific">Alkaliphilus serpentinus</name>
    <dbReference type="NCBI Taxonomy" id="1482731"/>
    <lineage>
        <taxon>Bacteria</taxon>
        <taxon>Bacillati</taxon>
        <taxon>Bacillota</taxon>
        <taxon>Clostridia</taxon>
        <taxon>Peptostreptococcales</taxon>
        <taxon>Natronincolaceae</taxon>
        <taxon>Alkaliphilus</taxon>
    </lineage>
</organism>
<dbReference type="EMBL" id="WBZB01000078">
    <property type="protein sequence ID" value="KAB3524772.1"/>
    <property type="molecule type" value="Genomic_DNA"/>
</dbReference>
<comment type="caution">
    <text evidence="1">The sequence shown here is derived from an EMBL/GenBank/DDBJ whole genome shotgun (WGS) entry which is preliminary data.</text>
</comment>
<evidence type="ECO:0000313" key="2">
    <source>
        <dbReference type="Proteomes" id="UP000465601"/>
    </source>
</evidence>
<protein>
    <submittedName>
        <fullName evidence="1">Uncharacterized protein</fullName>
    </submittedName>
</protein>
<dbReference type="AlphaFoldDB" id="A0A833HL14"/>
<reference evidence="1 2" key="1">
    <citation type="submission" date="2019-10" db="EMBL/GenBank/DDBJ databases">
        <title>Alkaliphilus serpentinus sp. nov. and Alkaliphilus pronyensis sp. nov., two novel anaerobic alkaliphilic species isolated from the serpentinized-hosted hydrothermal field of the Prony Bay (New Caledonia).</title>
        <authorList>
            <person name="Postec A."/>
        </authorList>
    </citation>
    <scope>NUCLEOTIDE SEQUENCE [LARGE SCALE GENOMIC DNA]</scope>
    <source>
        <strain evidence="1 2">LacT</strain>
    </source>
</reference>
<sequence length="133" mass="15584">MLSDQGKDDIKQVEGILIESYRKRNGHYSPWNEMGGSKSGQQVVMENNYNIVRSFCTPNEYYRNPIIARSTIRELSKNPMYAGFENYLHAVRMNILIHGMEYPDALKFTNDFDKFGWYEKIEEAGYNLKKLIV</sequence>
<proteinExistence type="predicted"/>
<dbReference type="OrthoDB" id="1902641at2"/>
<keyword evidence="2" id="KW-1185">Reference proteome</keyword>
<gene>
    <name evidence="1" type="ORF">F8153_15800</name>
</gene>
<dbReference type="Proteomes" id="UP000465601">
    <property type="component" value="Unassembled WGS sequence"/>
</dbReference>